<dbReference type="EMBL" id="BMKB01000001">
    <property type="protein sequence ID" value="GGA38160.1"/>
    <property type="molecule type" value="Genomic_DNA"/>
</dbReference>
<gene>
    <name evidence="7" type="ORF">GCM10011499_04430</name>
</gene>
<evidence type="ECO:0000256" key="2">
    <source>
        <dbReference type="ARBA" id="ARBA00022737"/>
    </source>
</evidence>
<dbReference type="Pfam" id="PF03471">
    <property type="entry name" value="CorC_HlyC"/>
    <property type="match status" value="1"/>
</dbReference>
<dbReference type="InterPro" id="IPR005170">
    <property type="entry name" value="Transptr-assoc_dom"/>
</dbReference>
<evidence type="ECO:0000256" key="3">
    <source>
        <dbReference type="ARBA" id="ARBA00023122"/>
    </source>
</evidence>
<comment type="similarity">
    <text evidence="1">Belongs to the UPF0053 family. Hemolysin C subfamily.</text>
</comment>
<dbReference type="Proteomes" id="UP000596977">
    <property type="component" value="Unassembled WGS sequence"/>
</dbReference>
<dbReference type="Gene3D" id="3.10.580.10">
    <property type="entry name" value="CBS-domain"/>
    <property type="match status" value="1"/>
</dbReference>
<dbReference type="GO" id="GO:0050660">
    <property type="term" value="F:flavin adenine dinucleotide binding"/>
    <property type="evidence" value="ECO:0007669"/>
    <property type="project" value="InterPro"/>
</dbReference>
<keyword evidence="3 4" id="KW-0129">CBS domain</keyword>
<evidence type="ECO:0000313" key="8">
    <source>
        <dbReference type="Proteomes" id="UP000596977"/>
    </source>
</evidence>
<reference evidence="7 8" key="1">
    <citation type="journal article" date="2014" name="Int. J. Syst. Evol. Microbiol.">
        <title>Complete genome sequence of Corynebacterium casei LMG S-19264T (=DSM 44701T), isolated from a smear-ripened cheese.</title>
        <authorList>
            <consortium name="US DOE Joint Genome Institute (JGI-PGF)"/>
            <person name="Walter F."/>
            <person name="Albersmeier A."/>
            <person name="Kalinowski J."/>
            <person name="Ruckert C."/>
        </authorList>
    </citation>
    <scope>NUCLEOTIDE SEQUENCE [LARGE SCALE GENOMIC DNA]</scope>
    <source>
        <strain evidence="7 8">CGMCC 1.15896</strain>
    </source>
</reference>
<dbReference type="Gene3D" id="3.90.1280.20">
    <property type="match status" value="1"/>
</dbReference>
<evidence type="ECO:0000256" key="1">
    <source>
        <dbReference type="ARBA" id="ARBA00006446"/>
    </source>
</evidence>
<evidence type="ECO:0000313" key="7">
    <source>
        <dbReference type="EMBL" id="GGA38160.1"/>
    </source>
</evidence>
<dbReference type="PROSITE" id="PS51371">
    <property type="entry name" value="CBS"/>
    <property type="match status" value="2"/>
</dbReference>
<keyword evidence="2" id="KW-0677">Repeat</keyword>
<dbReference type="SUPFAM" id="SSF54631">
    <property type="entry name" value="CBS-domain pair"/>
    <property type="match status" value="1"/>
</dbReference>
<protein>
    <submittedName>
        <fullName evidence="7">Hemolysin</fullName>
    </submittedName>
</protein>
<dbReference type="InterPro" id="IPR044751">
    <property type="entry name" value="Ion_transp-like_CBS"/>
</dbReference>
<dbReference type="InterPro" id="IPR046342">
    <property type="entry name" value="CBS_dom_sf"/>
</dbReference>
<dbReference type="InterPro" id="IPR000644">
    <property type="entry name" value="CBS_dom"/>
</dbReference>
<feature type="domain" description="CBS" evidence="6">
    <location>
        <begin position="185"/>
        <end position="245"/>
    </location>
</feature>
<dbReference type="Gene3D" id="3.30.465.10">
    <property type="match status" value="1"/>
</dbReference>
<dbReference type="SMART" id="SM00116">
    <property type="entry name" value="CBS"/>
    <property type="match status" value="2"/>
</dbReference>
<proteinExistence type="inferred from homology"/>
<feature type="region of interest" description="Disordered" evidence="5">
    <location>
        <begin position="1"/>
        <end position="25"/>
    </location>
</feature>
<dbReference type="PANTHER" id="PTHR22777:SF27">
    <property type="entry name" value="MAGNESIUM AND COBALT EFFLUX PROTEIN CORC"/>
    <property type="match status" value="1"/>
</dbReference>
<dbReference type="InterPro" id="IPR016169">
    <property type="entry name" value="FAD-bd_PCMH_sub2"/>
</dbReference>
<dbReference type="CDD" id="cd04590">
    <property type="entry name" value="CBS_pair_CorC_HlyC_assoc"/>
    <property type="match status" value="1"/>
</dbReference>
<feature type="region of interest" description="Disordered" evidence="5">
    <location>
        <begin position="342"/>
        <end position="363"/>
    </location>
</feature>
<organism evidence="7 8">
    <name type="scientific">Pelagibacterium lentulum</name>
    <dbReference type="NCBI Taxonomy" id="2029865"/>
    <lineage>
        <taxon>Bacteria</taxon>
        <taxon>Pseudomonadati</taxon>
        <taxon>Pseudomonadota</taxon>
        <taxon>Alphaproteobacteria</taxon>
        <taxon>Hyphomicrobiales</taxon>
        <taxon>Devosiaceae</taxon>
        <taxon>Pelagibacterium</taxon>
    </lineage>
</organism>
<name>A0A916VUZ2_9HYPH</name>
<evidence type="ECO:0000256" key="5">
    <source>
        <dbReference type="SAM" id="MobiDB-lite"/>
    </source>
</evidence>
<dbReference type="PANTHER" id="PTHR22777">
    <property type="entry name" value="HEMOLYSIN-RELATED"/>
    <property type="match status" value="1"/>
</dbReference>
<dbReference type="Pfam" id="PF00571">
    <property type="entry name" value="CBS"/>
    <property type="match status" value="2"/>
</dbReference>
<evidence type="ECO:0000259" key="6">
    <source>
        <dbReference type="PROSITE" id="PS51371"/>
    </source>
</evidence>
<dbReference type="SMART" id="SM01091">
    <property type="entry name" value="CorC_HlyC"/>
    <property type="match status" value="1"/>
</dbReference>
<dbReference type="GO" id="GO:0005886">
    <property type="term" value="C:plasma membrane"/>
    <property type="evidence" value="ECO:0007669"/>
    <property type="project" value="TreeGrafter"/>
</dbReference>
<sequence length="363" mass="39584">MTDYDQSSAAARRPHRQSGDSRDLVLSGDKRSSLWTKVKAMLSARSASLRDDLQEALDAPEHRLLDSFSASERAILQNVLKLGGMRVEDVMVPRADIEAVDTNVIVGEVISRFRSVGHSRMPVFEDSLDNVVGMVHIKDVLDKIAEPVKRSAANGPSNGNGNGTAASPVKLLSPMLKQKISKQDLVRKVLFVPPSMLVTDLLASMQATRMHMAVVIDEYGGTDGLVTIEDLLEAVVGDIEDEHDEDEAAMLKPVGDDIYLADARVELSELIETIGPDFDPGELAEDVDTLGGLIFAILGRVPVRGELISKIKGFEFEITRADARRIKQVRITRRKRKPRLMIAGPKSETAATEVSAAPEQAAE</sequence>
<keyword evidence="8" id="KW-1185">Reference proteome</keyword>
<dbReference type="InterPro" id="IPR036318">
    <property type="entry name" value="FAD-bd_PCMH-like_sf"/>
</dbReference>
<evidence type="ECO:0000256" key="4">
    <source>
        <dbReference type="PROSITE-ProRule" id="PRU00703"/>
    </source>
</evidence>
<feature type="domain" description="CBS" evidence="6">
    <location>
        <begin position="91"/>
        <end position="150"/>
    </location>
</feature>
<dbReference type="SUPFAM" id="SSF56176">
    <property type="entry name" value="FAD-binding/transporter-associated domain-like"/>
    <property type="match status" value="1"/>
</dbReference>
<accession>A0A916VUZ2</accession>
<dbReference type="AlphaFoldDB" id="A0A916VUZ2"/>
<comment type="caution">
    <text evidence="7">The sequence shown here is derived from an EMBL/GenBank/DDBJ whole genome shotgun (WGS) entry which is preliminary data.</text>
</comment>
<dbReference type="RefSeq" id="WP_244640579.1">
    <property type="nucleotide sequence ID" value="NZ_BMKB01000001.1"/>
</dbReference>